<gene>
    <name evidence="3" type="ORF">B0H16DRAFT_1476207</name>
    <name evidence="2" type="ORF">B0H16DRAFT_1484144</name>
</gene>
<dbReference type="EMBL" id="JARKIB010000569">
    <property type="protein sequence ID" value="KAJ7699502.1"/>
    <property type="molecule type" value="Genomic_DNA"/>
</dbReference>
<dbReference type="AlphaFoldDB" id="A0AAD7DU76"/>
<keyword evidence="4" id="KW-1185">Reference proteome</keyword>
<feature type="region of interest" description="Disordered" evidence="1">
    <location>
        <begin position="140"/>
        <end position="174"/>
    </location>
</feature>
<sequence>MDRSYRAHWAPPRTLRCDRVLLEWYALSGVPRDKRVAGTVPRWTTAYTTHTNGGRGRGVIPDRATPNVIASGRLYSWAATNTYTTRWNPHTVRAGFTARNKRRALCAAEAVWKGVGGVGGVVGVRDSPGARKTALRSNRVRPPPLSCLVAGPHGTTERMSVGGTSPTSGGRGAVDAAQGAVGIARTAAAHRMAQLGGGTGTTAGAAPAVQPRFRPAIFGVDFSPWWNSVRPRG</sequence>
<evidence type="ECO:0000256" key="1">
    <source>
        <dbReference type="SAM" id="MobiDB-lite"/>
    </source>
</evidence>
<reference evidence="2" key="1">
    <citation type="submission" date="2023-03" db="EMBL/GenBank/DDBJ databases">
        <title>Massive genome expansion in bonnet fungi (Mycena s.s.) driven by repeated elements and novel gene families across ecological guilds.</title>
        <authorList>
            <consortium name="Lawrence Berkeley National Laboratory"/>
            <person name="Harder C.B."/>
            <person name="Miyauchi S."/>
            <person name="Viragh M."/>
            <person name="Kuo A."/>
            <person name="Thoen E."/>
            <person name="Andreopoulos B."/>
            <person name="Lu D."/>
            <person name="Skrede I."/>
            <person name="Drula E."/>
            <person name="Henrissat B."/>
            <person name="Morin E."/>
            <person name="Kohler A."/>
            <person name="Barry K."/>
            <person name="LaButti K."/>
            <person name="Morin E."/>
            <person name="Salamov A."/>
            <person name="Lipzen A."/>
            <person name="Mereny Z."/>
            <person name="Hegedus B."/>
            <person name="Baldrian P."/>
            <person name="Stursova M."/>
            <person name="Weitz H."/>
            <person name="Taylor A."/>
            <person name="Grigoriev I.V."/>
            <person name="Nagy L.G."/>
            <person name="Martin F."/>
            <person name="Kauserud H."/>
        </authorList>
    </citation>
    <scope>NUCLEOTIDE SEQUENCE</scope>
    <source>
        <strain evidence="2">CBHHK182m</strain>
    </source>
</reference>
<name>A0AAD7DU76_9AGAR</name>
<evidence type="ECO:0000313" key="2">
    <source>
        <dbReference type="EMBL" id="KAJ7699502.1"/>
    </source>
</evidence>
<organism evidence="2 4">
    <name type="scientific">Mycena metata</name>
    <dbReference type="NCBI Taxonomy" id="1033252"/>
    <lineage>
        <taxon>Eukaryota</taxon>
        <taxon>Fungi</taxon>
        <taxon>Dikarya</taxon>
        <taxon>Basidiomycota</taxon>
        <taxon>Agaricomycotina</taxon>
        <taxon>Agaricomycetes</taxon>
        <taxon>Agaricomycetidae</taxon>
        <taxon>Agaricales</taxon>
        <taxon>Marasmiineae</taxon>
        <taxon>Mycenaceae</taxon>
        <taxon>Mycena</taxon>
    </lineage>
</organism>
<dbReference type="Proteomes" id="UP001215598">
    <property type="component" value="Unassembled WGS sequence"/>
</dbReference>
<feature type="non-terminal residue" evidence="2">
    <location>
        <position position="233"/>
    </location>
</feature>
<evidence type="ECO:0000313" key="4">
    <source>
        <dbReference type="Proteomes" id="UP001215598"/>
    </source>
</evidence>
<proteinExistence type="predicted"/>
<evidence type="ECO:0000313" key="3">
    <source>
        <dbReference type="EMBL" id="KAJ7717298.1"/>
    </source>
</evidence>
<dbReference type="EMBL" id="JARKIB010000279">
    <property type="protein sequence ID" value="KAJ7717298.1"/>
    <property type="molecule type" value="Genomic_DNA"/>
</dbReference>
<comment type="caution">
    <text evidence="2">The sequence shown here is derived from an EMBL/GenBank/DDBJ whole genome shotgun (WGS) entry which is preliminary data.</text>
</comment>
<accession>A0AAD7DU76</accession>
<protein>
    <submittedName>
        <fullName evidence="2">Uncharacterized protein</fullName>
    </submittedName>
</protein>